<protein>
    <recommendedName>
        <fullName evidence="6">Disease resistance N-terminal domain-containing protein</fullName>
    </recommendedName>
</protein>
<dbReference type="InterPro" id="IPR041118">
    <property type="entry name" value="Rx_N"/>
</dbReference>
<dbReference type="PANTHER" id="PTHR33377:SF115">
    <property type="entry name" value="OS05G0533301 PROTEIN"/>
    <property type="match status" value="1"/>
</dbReference>
<comment type="similarity">
    <text evidence="1">Belongs to the disease resistance NB-LRR family.</text>
</comment>
<keyword evidence="5" id="KW-0611">Plant defense</keyword>
<dbReference type="AlphaFoldDB" id="A0A6G1EHV0"/>
<evidence type="ECO:0000256" key="5">
    <source>
        <dbReference type="ARBA" id="ARBA00022821"/>
    </source>
</evidence>
<evidence type="ECO:0000313" key="8">
    <source>
        <dbReference type="Proteomes" id="UP000479710"/>
    </source>
</evidence>
<keyword evidence="8" id="KW-1185">Reference proteome</keyword>
<dbReference type="Proteomes" id="UP000479710">
    <property type="component" value="Unassembled WGS sequence"/>
</dbReference>
<proteinExistence type="inferred from homology"/>
<evidence type="ECO:0000313" key="7">
    <source>
        <dbReference type="EMBL" id="KAF0924261.1"/>
    </source>
</evidence>
<accession>A0A6G1EHV0</accession>
<dbReference type="OrthoDB" id="692472at2759"/>
<dbReference type="PANTHER" id="PTHR33377">
    <property type="entry name" value="OS10G0134700 PROTEIN-RELATED"/>
    <property type="match status" value="1"/>
</dbReference>
<feature type="domain" description="Disease resistance N-terminal" evidence="6">
    <location>
        <begin position="7"/>
        <end position="89"/>
    </location>
</feature>
<dbReference type="EMBL" id="SPHZ02000003">
    <property type="protein sequence ID" value="KAF0924261.1"/>
    <property type="molecule type" value="Genomic_DNA"/>
</dbReference>
<evidence type="ECO:0000256" key="3">
    <source>
        <dbReference type="ARBA" id="ARBA00022737"/>
    </source>
</evidence>
<gene>
    <name evidence="7" type="ORF">E2562_009968</name>
</gene>
<evidence type="ECO:0000256" key="2">
    <source>
        <dbReference type="ARBA" id="ARBA00022614"/>
    </source>
</evidence>
<evidence type="ECO:0000256" key="1">
    <source>
        <dbReference type="ARBA" id="ARBA00008894"/>
    </source>
</evidence>
<dbReference type="Pfam" id="PF18052">
    <property type="entry name" value="Rx_N"/>
    <property type="match status" value="1"/>
</dbReference>
<sequence length="104" mass="11993">MSISTIGDLVGRSMSFIAGKYCNQATAEENQQRLQQLLMRISTIVEEAEGRHVRNQGMLQQLKILRDEMFRGCYLLDNFRYRAIQDKAKDDEWWGGRGFAEDGS</sequence>
<comment type="caution">
    <text evidence="7">The sequence shown here is derived from an EMBL/GenBank/DDBJ whole genome shotgun (WGS) entry which is preliminary data.</text>
</comment>
<evidence type="ECO:0000259" key="6">
    <source>
        <dbReference type="Pfam" id="PF18052"/>
    </source>
</evidence>
<evidence type="ECO:0000256" key="4">
    <source>
        <dbReference type="ARBA" id="ARBA00022741"/>
    </source>
</evidence>
<keyword evidence="3" id="KW-0677">Repeat</keyword>
<keyword evidence="4" id="KW-0547">Nucleotide-binding</keyword>
<name>A0A6G1EHV0_9ORYZ</name>
<dbReference type="GO" id="GO:0000166">
    <property type="term" value="F:nucleotide binding"/>
    <property type="evidence" value="ECO:0007669"/>
    <property type="project" value="UniProtKB-KW"/>
</dbReference>
<keyword evidence="2" id="KW-0433">Leucine-rich repeat</keyword>
<dbReference type="GO" id="GO:0006952">
    <property type="term" value="P:defense response"/>
    <property type="evidence" value="ECO:0007669"/>
    <property type="project" value="UniProtKB-KW"/>
</dbReference>
<reference evidence="7 8" key="1">
    <citation type="submission" date="2019-11" db="EMBL/GenBank/DDBJ databases">
        <title>Whole genome sequence of Oryza granulata.</title>
        <authorList>
            <person name="Li W."/>
        </authorList>
    </citation>
    <scope>NUCLEOTIDE SEQUENCE [LARGE SCALE GENOMIC DNA]</scope>
    <source>
        <strain evidence="8">cv. Menghai</strain>
        <tissue evidence="7">Leaf</tissue>
    </source>
</reference>
<organism evidence="7 8">
    <name type="scientific">Oryza meyeriana var. granulata</name>
    <dbReference type="NCBI Taxonomy" id="110450"/>
    <lineage>
        <taxon>Eukaryota</taxon>
        <taxon>Viridiplantae</taxon>
        <taxon>Streptophyta</taxon>
        <taxon>Embryophyta</taxon>
        <taxon>Tracheophyta</taxon>
        <taxon>Spermatophyta</taxon>
        <taxon>Magnoliopsida</taxon>
        <taxon>Liliopsida</taxon>
        <taxon>Poales</taxon>
        <taxon>Poaceae</taxon>
        <taxon>BOP clade</taxon>
        <taxon>Oryzoideae</taxon>
        <taxon>Oryzeae</taxon>
        <taxon>Oryzinae</taxon>
        <taxon>Oryza</taxon>
        <taxon>Oryza meyeriana</taxon>
    </lineage>
</organism>